<feature type="domain" description="Adenylyl/Guanylyl and SMODS C-terminal sensor" evidence="1">
    <location>
        <begin position="2"/>
        <end position="61"/>
    </location>
</feature>
<dbReference type="Proteomes" id="UP001153404">
    <property type="component" value="Unassembled WGS sequence"/>
</dbReference>
<protein>
    <recommendedName>
        <fullName evidence="1">Adenylyl/Guanylyl and SMODS C-terminal sensor domain-containing protein</fullName>
    </recommendedName>
</protein>
<dbReference type="AlphaFoldDB" id="A0A9X4KUS9"/>
<dbReference type="EMBL" id="JAPDIA010000007">
    <property type="protein sequence ID" value="MDG0811113.1"/>
    <property type="molecule type" value="Genomic_DNA"/>
</dbReference>
<reference evidence="2" key="1">
    <citation type="submission" date="2022-10" db="EMBL/GenBank/DDBJ databases">
        <title>Comparative genomic analysis of Cohnella hashimotonis sp. nov., isolated from the International Space Station.</title>
        <authorList>
            <person name="Simpson A."/>
            <person name="Venkateswaran K."/>
        </authorList>
    </citation>
    <scope>NUCLEOTIDE SEQUENCE</scope>
    <source>
        <strain evidence="2">DSM 28161</strain>
    </source>
</reference>
<keyword evidence="3" id="KW-1185">Reference proteome</keyword>
<dbReference type="InterPro" id="IPR040511">
    <property type="entry name" value="AGS_C"/>
</dbReference>
<dbReference type="Pfam" id="PF18134">
    <property type="entry name" value="AGS_C"/>
    <property type="match status" value="1"/>
</dbReference>
<dbReference type="RefSeq" id="WP_277533575.1">
    <property type="nucleotide sequence ID" value="NZ_JAPDIA010000007.1"/>
</dbReference>
<evidence type="ECO:0000259" key="1">
    <source>
        <dbReference type="Pfam" id="PF18134"/>
    </source>
</evidence>
<comment type="caution">
    <text evidence="2">The sequence shown here is derived from an EMBL/GenBank/DDBJ whole genome shotgun (WGS) entry which is preliminary data.</text>
</comment>
<evidence type="ECO:0000313" key="3">
    <source>
        <dbReference type="Proteomes" id="UP001153404"/>
    </source>
</evidence>
<accession>A0A9X4KUS9</accession>
<proteinExistence type="predicted"/>
<name>A0A9X4KUS9_9BACL</name>
<evidence type="ECO:0000313" key="2">
    <source>
        <dbReference type="EMBL" id="MDG0811113.1"/>
    </source>
</evidence>
<gene>
    <name evidence="2" type="ORF">OMP40_18400</name>
</gene>
<organism evidence="2 3">
    <name type="scientific">Cohnella rhizosphaerae</name>
    <dbReference type="NCBI Taxonomy" id="1457232"/>
    <lineage>
        <taxon>Bacteria</taxon>
        <taxon>Bacillati</taxon>
        <taxon>Bacillota</taxon>
        <taxon>Bacilli</taxon>
        <taxon>Bacillales</taxon>
        <taxon>Paenibacillaceae</taxon>
        <taxon>Cohnella</taxon>
    </lineage>
</organism>
<sequence length="68" mass="7889">MYWKVRNRGEEAIKRNKLRGEIVKGTSRKVEETQFKGGHYVECYIVHNGVCVARDHIDVPIANTFGHF</sequence>